<name>A0ABU7LND1_9PROT</name>
<reference evidence="4 5" key="1">
    <citation type="submission" date="2024-01" db="EMBL/GenBank/DDBJ databases">
        <title>Hyphobacterium bacterium isolated from marine sediment.</title>
        <authorList>
            <person name="Zhao S."/>
        </authorList>
    </citation>
    <scope>NUCLEOTIDE SEQUENCE [LARGE SCALE GENOMIC DNA]</scope>
    <source>
        <strain evidence="5">HN65</strain>
    </source>
</reference>
<feature type="coiled-coil region" evidence="1">
    <location>
        <begin position="206"/>
        <end position="251"/>
    </location>
</feature>
<proteinExistence type="predicted"/>
<dbReference type="InterPro" id="IPR036366">
    <property type="entry name" value="PGBDSf"/>
</dbReference>
<dbReference type="InterPro" id="IPR011990">
    <property type="entry name" value="TPR-like_helical_dom_sf"/>
</dbReference>
<dbReference type="Pfam" id="PF08238">
    <property type="entry name" value="Sel1"/>
    <property type="match status" value="4"/>
</dbReference>
<evidence type="ECO:0000256" key="2">
    <source>
        <dbReference type="SAM" id="MobiDB-lite"/>
    </source>
</evidence>
<keyword evidence="1" id="KW-0175">Coiled coil</keyword>
<feature type="domain" description="Peptidoglycan binding-like" evidence="3">
    <location>
        <begin position="1021"/>
        <end position="1073"/>
    </location>
</feature>
<dbReference type="PANTHER" id="PTHR43628">
    <property type="entry name" value="ACTIVATOR OF C KINASE PROTEIN 1-RELATED"/>
    <property type="match status" value="1"/>
</dbReference>
<dbReference type="InterPro" id="IPR052945">
    <property type="entry name" value="Mitotic_Regulator"/>
</dbReference>
<organism evidence="4 5">
    <name type="scientific">Hyphobacterium lacteum</name>
    <dbReference type="NCBI Taxonomy" id="3116575"/>
    <lineage>
        <taxon>Bacteria</taxon>
        <taxon>Pseudomonadati</taxon>
        <taxon>Pseudomonadota</taxon>
        <taxon>Alphaproteobacteria</taxon>
        <taxon>Maricaulales</taxon>
        <taxon>Maricaulaceae</taxon>
        <taxon>Hyphobacterium</taxon>
    </lineage>
</organism>
<feature type="compositionally biased region" description="Polar residues" evidence="2">
    <location>
        <begin position="730"/>
        <end position="746"/>
    </location>
</feature>
<dbReference type="SMART" id="SM00671">
    <property type="entry name" value="SEL1"/>
    <property type="match status" value="4"/>
</dbReference>
<dbReference type="RefSeq" id="WP_330198070.1">
    <property type="nucleotide sequence ID" value="NZ_JAZDRP010000002.1"/>
</dbReference>
<protein>
    <submittedName>
        <fullName evidence="4">Peptidoglycan-binding protein</fullName>
    </submittedName>
</protein>
<keyword evidence="5" id="KW-1185">Reference proteome</keyword>
<dbReference type="EMBL" id="JAZDRP010000002">
    <property type="protein sequence ID" value="MEE2525407.1"/>
    <property type="molecule type" value="Genomic_DNA"/>
</dbReference>
<sequence>MTLGEWLNRVILDDGPDDGDDPRWENHLESYPGFSNRDSEGDALLRGMVERLTQRVESTEQQSSTVLNEVDRSISDLAERVESADQSWRQDQEKTRGVAEAARKAAEALALRVKRIEEAGGTADPQAMQAFENAFGKLAARVFRNENSSQRSAEIMQEALEDFGQATEQVTLSLQQRIDSIEKGQQQLSDDLRKSGDRTQNTGRVLHGLHNAADRLRRRVEETERLTADVASSFEQSVARIDSRLRSLENRPFGTDTASIDRRFNQLSDELARVVADTRAQVAQELETAASEPRVDRLERALKSAEARIAQAETAHSDSLSRIGLEITRLARVMDDRITESEKKAESTRLGEKAEREMEERFAAVREENRKSVEALGESLSARMAATESRTADAIETATQSMAEALGRIESREQAKAREDDLEARLRASEERTAQRIEEAISGISQRLEQVRGEAEESLSPVQRAMNALADRLEAIESRKAEAEAETPAEPAPQRNASPAPALRQSAYEPDFDTPLSPPPDAETPPGYDDDEVDDPFIIAEAPTRHERQAEPEDEFLQDQPAESRPAPAMDELGGQYQPDEDGLADHSDLESELTEIEEEIAARGPTADGGMILQPMEPVDEPLRPQRPSQQQEQPRPSRPRAPLGATADADFLAAARSRTRGDRSANFDPYASEGSSSGGGRTVMIAASILGFVAIAAAAGLLLSDSFSEPPASTAQALSADVLGHDSPASSPVEETSLASSDQSVPAETVEAPAAEPATPEPADTEAPETDTVEARTTPTASETDNQPREADLQSLASNTPPPGEPEVTTIRIPSMREAAAAGDPVARYLLGEERLAEGNTAAAVALIRRAAEQNVPAAQYRYAKMLERGEGVSQDTTAARQWTRRAAEAGHRRAMHNLGVMYATGSGGEENIEEAFRWFEEAALHGLTDSQYNLAVLFQQGRGTEQSAADAYAWFSIAGNGGDSGAAQQASTIAPTLSDEVRAEADRVIMSFSARPVDAEANGQYDRAWGTTITLDREMIAAAQARLNALGYSAGPADGQMGPQTQAAVRAFQEASNLPATGIIDQSLIGRLETARAG</sequence>
<dbReference type="Gene3D" id="1.25.40.10">
    <property type="entry name" value="Tetratricopeptide repeat domain"/>
    <property type="match status" value="1"/>
</dbReference>
<dbReference type="InterPro" id="IPR002477">
    <property type="entry name" value="Peptidoglycan-bd-like"/>
</dbReference>
<dbReference type="InterPro" id="IPR036365">
    <property type="entry name" value="PGBD-like_sf"/>
</dbReference>
<dbReference type="Pfam" id="PF01471">
    <property type="entry name" value="PG_binding_1"/>
    <property type="match status" value="1"/>
</dbReference>
<feature type="region of interest" description="Disordered" evidence="2">
    <location>
        <begin position="725"/>
        <end position="811"/>
    </location>
</feature>
<dbReference type="InterPro" id="IPR006597">
    <property type="entry name" value="Sel1-like"/>
</dbReference>
<feature type="region of interest" description="Disordered" evidence="2">
    <location>
        <begin position="470"/>
        <end position="683"/>
    </location>
</feature>
<evidence type="ECO:0000259" key="3">
    <source>
        <dbReference type="Pfam" id="PF01471"/>
    </source>
</evidence>
<feature type="compositionally biased region" description="Polar residues" evidence="2">
    <location>
        <begin position="777"/>
        <end position="787"/>
    </location>
</feature>
<feature type="compositionally biased region" description="Low complexity" evidence="2">
    <location>
        <begin position="747"/>
        <end position="764"/>
    </location>
</feature>
<dbReference type="PANTHER" id="PTHR43628:SF1">
    <property type="entry name" value="CHITIN SYNTHASE REGULATORY FACTOR 2-RELATED"/>
    <property type="match status" value="1"/>
</dbReference>
<dbReference type="Proteomes" id="UP001354971">
    <property type="component" value="Unassembled WGS sequence"/>
</dbReference>
<feature type="compositionally biased region" description="Low complexity" evidence="2">
    <location>
        <begin position="627"/>
        <end position="636"/>
    </location>
</feature>
<dbReference type="SUPFAM" id="SSF81901">
    <property type="entry name" value="HCP-like"/>
    <property type="match status" value="1"/>
</dbReference>
<accession>A0ABU7LND1</accession>
<evidence type="ECO:0000256" key="1">
    <source>
        <dbReference type="SAM" id="Coils"/>
    </source>
</evidence>
<feature type="region of interest" description="Disordered" evidence="2">
    <location>
        <begin position="185"/>
        <end position="204"/>
    </location>
</feature>
<gene>
    <name evidence="4" type="ORF">V0U79_03440</name>
</gene>
<feature type="region of interest" description="Disordered" evidence="2">
    <location>
        <begin position="409"/>
        <end position="432"/>
    </location>
</feature>
<feature type="compositionally biased region" description="Acidic residues" evidence="2">
    <location>
        <begin position="765"/>
        <end position="774"/>
    </location>
</feature>
<feature type="compositionally biased region" description="Acidic residues" evidence="2">
    <location>
        <begin position="591"/>
        <end position="600"/>
    </location>
</feature>
<feature type="compositionally biased region" description="Low complexity" evidence="2">
    <location>
        <begin position="647"/>
        <end position="657"/>
    </location>
</feature>
<feature type="compositionally biased region" description="Basic and acidic residues" evidence="2">
    <location>
        <begin position="471"/>
        <end position="483"/>
    </location>
</feature>
<comment type="caution">
    <text evidence="4">The sequence shown here is derived from an EMBL/GenBank/DDBJ whole genome shotgun (WGS) entry which is preliminary data.</text>
</comment>
<evidence type="ECO:0000313" key="4">
    <source>
        <dbReference type="EMBL" id="MEE2525407.1"/>
    </source>
</evidence>
<dbReference type="Gene3D" id="1.10.101.10">
    <property type="entry name" value="PGBD-like superfamily/PGBD"/>
    <property type="match status" value="1"/>
</dbReference>
<evidence type="ECO:0000313" key="5">
    <source>
        <dbReference type="Proteomes" id="UP001354971"/>
    </source>
</evidence>
<dbReference type="SUPFAM" id="SSF47090">
    <property type="entry name" value="PGBD-like"/>
    <property type="match status" value="1"/>
</dbReference>